<evidence type="ECO:0000313" key="4">
    <source>
        <dbReference type="Proteomes" id="UP000618952"/>
    </source>
</evidence>
<protein>
    <submittedName>
        <fullName evidence="3">Glycosyltransferase</fullName>
    </submittedName>
</protein>
<dbReference type="Gene3D" id="3.40.50.2000">
    <property type="entry name" value="Glycogen Phosphorylase B"/>
    <property type="match status" value="2"/>
</dbReference>
<comment type="caution">
    <text evidence="3">The sequence shown here is derived from an EMBL/GenBank/DDBJ whole genome shotgun (WGS) entry which is preliminary data.</text>
</comment>
<feature type="domain" description="Glycosyltransferase subfamily 4-like N-terminal" evidence="2">
    <location>
        <begin position="107"/>
        <end position="169"/>
    </location>
</feature>
<dbReference type="InterPro" id="IPR001296">
    <property type="entry name" value="Glyco_trans_1"/>
</dbReference>
<keyword evidence="4" id="KW-1185">Reference proteome</keyword>
<name>A0ABR7QSD8_9FLAO</name>
<sequence length="738" mass="84058">MTEIVCLTSYPPRACGIATYSKDLDRVLTDKFGDTFKLNIRPLETSSSTHKYSESIDGVLNTDSPLDFLQTAYNINSNPLISLVMVQHEFGLFSQNEKYFYEFLEYLDKPVVITFHTVLPNPTRELKQNVATISSHCAEIIVMTHNSARILTNDYGVPPNKITVIPHGTHLIAYDDKRALKSKYDLEDRTVLSTFGLLGPGKSIETTLKALPKIVEERPDVIFLIIGRTHPNVVKENGEVYRNLLKKKIDELGLQNHVRFIDEFVPLNHLLEYLQLTDIYLFTSKDPNQAVSGTFAYALSCGCPIISTPIPHALEVLKNGAGKLFDFENSSQLQQAIIDLLDNEEERFKMSLNGLHTSVATAWENAAIAHAKVFEKALNGSMELKYGKPPINLKHLKNMTTNVGVIQFSLINQPDIESGYTLDDNARALIALCQHYEITGDTSDLKYIKTYFNFIFCCFRHDCKFLNYVNKEYQFTEQNDMVNLEDACGRALWALGYFLSMSGQFPEEFAKLTDKAKFVFEHSAKAMETFQSPRAMAFIIKGLYFYNRFEERDCLNAAVVEFADRLVLKYRDESDENWHWFESYLTYGNSVLPQAMLMAYSLTLKPEYRKIAKASFDFLLSKIFIDGKISVISNKNWHQKGDNFDCQYKGGQQPIDVAYTILALRYFHKVFPLGGYYSLMETAFDWFMGKNALDVIVYNPCTGGCYDGLELENVNLNQGAESTISYLLSRLAFENIDE</sequence>
<dbReference type="Proteomes" id="UP000618952">
    <property type="component" value="Unassembled WGS sequence"/>
</dbReference>
<dbReference type="EMBL" id="JACLHY010000026">
    <property type="protein sequence ID" value="MBC8770063.1"/>
    <property type="molecule type" value="Genomic_DNA"/>
</dbReference>
<proteinExistence type="predicted"/>
<evidence type="ECO:0000313" key="3">
    <source>
        <dbReference type="EMBL" id="MBC8770063.1"/>
    </source>
</evidence>
<dbReference type="Pfam" id="PF00534">
    <property type="entry name" value="Glycos_transf_1"/>
    <property type="match status" value="1"/>
</dbReference>
<dbReference type="SUPFAM" id="SSF53756">
    <property type="entry name" value="UDP-Glycosyltransferase/glycogen phosphorylase"/>
    <property type="match status" value="1"/>
</dbReference>
<evidence type="ECO:0000259" key="2">
    <source>
        <dbReference type="Pfam" id="PF13439"/>
    </source>
</evidence>
<organism evidence="3 4">
    <name type="scientific">Arenibacter arenosicollis</name>
    <dbReference type="NCBI Taxonomy" id="2762274"/>
    <lineage>
        <taxon>Bacteria</taxon>
        <taxon>Pseudomonadati</taxon>
        <taxon>Bacteroidota</taxon>
        <taxon>Flavobacteriia</taxon>
        <taxon>Flavobacteriales</taxon>
        <taxon>Flavobacteriaceae</taxon>
        <taxon>Arenibacter</taxon>
    </lineage>
</organism>
<gene>
    <name evidence="3" type="ORF">H4O18_18835</name>
</gene>
<reference evidence="3 4" key="1">
    <citation type="submission" date="2020-08" db="EMBL/GenBank/DDBJ databases">
        <title>Arenibacter gaetbuli sp. nov., isolated from a sand dune.</title>
        <authorList>
            <person name="Park S."/>
            <person name="Yoon J.-H."/>
        </authorList>
    </citation>
    <scope>NUCLEOTIDE SEQUENCE [LARGE SCALE GENOMIC DNA]</scope>
    <source>
        <strain evidence="3 4">BSSL-BM3</strain>
    </source>
</reference>
<accession>A0ABR7QSD8</accession>
<dbReference type="PANTHER" id="PTHR12526:SF572">
    <property type="entry name" value="BLL5144 PROTEIN"/>
    <property type="match status" value="1"/>
</dbReference>
<evidence type="ECO:0000259" key="1">
    <source>
        <dbReference type="Pfam" id="PF00534"/>
    </source>
</evidence>
<dbReference type="InterPro" id="IPR008928">
    <property type="entry name" value="6-hairpin_glycosidase_sf"/>
</dbReference>
<dbReference type="InterPro" id="IPR028098">
    <property type="entry name" value="Glyco_trans_4-like_N"/>
</dbReference>
<dbReference type="PANTHER" id="PTHR12526">
    <property type="entry name" value="GLYCOSYLTRANSFERASE"/>
    <property type="match status" value="1"/>
</dbReference>
<dbReference type="Pfam" id="PF13439">
    <property type="entry name" value="Glyco_transf_4"/>
    <property type="match status" value="1"/>
</dbReference>
<dbReference type="SUPFAM" id="SSF48208">
    <property type="entry name" value="Six-hairpin glycosidases"/>
    <property type="match status" value="1"/>
</dbReference>
<feature type="domain" description="Glycosyl transferase family 1" evidence="1">
    <location>
        <begin position="180"/>
        <end position="354"/>
    </location>
</feature>